<sequence length="226" mass="26144">MPKYKQPSALRTEFIISYLQIASWGYPEEKLQLNATRRPYLQHYALNEEWALHNVAIKQDHYDHEGLVVSEARYVIVIARKPFYYLISLVLPSYIICMLSIAGLFARFSTKHERQERFTLGVTAILSMAVLSLVVTEKVPHSSEEVPLLIVYFHFNIVMVTLATILTSTVMRVHSKVSSASILLRLTAFFAKRRRFVICNKLRNTPALSISTWMVTFDYMLRVQEP</sequence>
<evidence type="ECO:0000256" key="2">
    <source>
        <dbReference type="SAM" id="Phobius"/>
    </source>
</evidence>
<dbReference type="EMBL" id="UZAH01037959">
    <property type="protein sequence ID" value="VDP51481.1"/>
    <property type="molecule type" value="Genomic_DNA"/>
</dbReference>
<dbReference type="PANTHER" id="PTHR18945">
    <property type="entry name" value="NEUROTRANSMITTER GATED ION CHANNEL"/>
    <property type="match status" value="1"/>
</dbReference>
<evidence type="ECO:0000313" key="5">
    <source>
        <dbReference type="Proteomes" id="UP000050761"/>
    </source>
</evidence>
<evidence type="ECO:0000313" key="4">
    <source>
        <dbReference type="EMBL" id="VDP51481.1"/>
    </source>
</evidence>
<protein>
    <submittedName>
        <fullName evidence="6">Neur_chan_memb domain-containing protein</fullName>
    </submittedName>
</protein>
<dbReference type="InterPro" id="IPR036719">
    <property type="entry name" value="Neuro-gated_channel_TM_sf"/>
</dbReference>
<dbReference type="CDD" id="cd19051">
    <property type="entry name" value="LGIC_TM_cation"/>
    <property type="match status" value="1"/>
</dbReference>
<accession>A0A183GRZ4</accession>
<dbReference type="Proteomes" id="UP000050761">
    <property type="component" value="Unassembled WGS sequence"/>
</dbReference>
<evidence type="ECO:0000259" key="3">
    <source>
        <dbReference type="Pfam" id="PF02932"/>
    </source>
</evidence>
<dbReference type="InterPro" id="IPR036734">
    <property type="entry name" value="Neur_chan_lig-bd_sf"/>
</dbReference>
<dbReference type="InterPro" id="IPR006201">
    <property type="entry name" value="Neur_channel"/>
</dbReference>
<accession>A0A3P8E4S7</accession>
<proteinExistence type="predicted"/>
<dbReference type="WBParaSite" id="HPBE_0002546401-mRNA-1">
    <property type="protein sequence ID" value="HPBE_0002546401-mRNA-1"/>
    <property type="gene ID" value="HPBE_0002546401"/>
</dbReference>
<name>A0A183GRZ4_HELPZ</name>
<feature type="transmembrane region" description="Helical" evidence="2">
    <location>
        <begin position="118"/>
        <end position="136"/>
    </location>
</feature>
<gene>
    <name evidence="4" type="ORF">HPBE_LOCUS25462</name>
</gene>
<feature type="transmembrane region" description="Helical" evidence="2">
    <location>
        <begin position="83"/>
        <end position="106"/>
    </location>
</feature>
<feature type="domain" description="Neurotransmitter-gated ion-channel transmembrane" evidence="3">
    <location>
        <begin position="91"/>
        <end position="179"/>
    </location>
</feature>
<reference evidence="6" key="2">
    <citation type="submission" date="2019-09" db="UniProtKB">
        <authorList>
            <consortium name="WormBaseParasite"/>
        </authorList>
    </citation>
    <scope>IDENTIFICATION</scope>
</reference>
<dbReference type="GO" id="GO:0005230">
    <property type="term" value="F:extracellular ligand-gated monoatomic ion channel activity"/>
    <property type="evidence" value="ECO:0007669"/>
    <property type="project" value="InterPro"/>
</dbReference>
<organism evidence="5 6">
    <name type="scientific">Heligmosomoides polygyrus</name>
    <name type="common">Parasitic roundworm</name>
    <dbReference type="NCBI Taxonomy" id="6339"/>
    <lineage>
        <taxon>Eukaryota</taxon>
        <taxon>Metazoa</taxon>
        <taxon>Ecdysozoa</taxon>
        <taxon>Nematoda</taxon>
        <taxon>Chromadorea</taxon>
        <taxon>Rhabditida</taxon>
        <taxon>Rhabditina</taxon>
        <taxon>Rhabditomorpha</taxon>
        <taxon>Strongyloidea</taxon>
        <taxon>Heligmosomidae</taxon>
        <taxon>Heligmosomoides</taxon>
    </lineage>
</organism>
<keyword evidence="2" id="KW-1133">Transmembrane helix</keyword>
<dbReference type="Pfam" id="PF02932">
    <property type="entry name" value="Neur_chan_memb"/>
    <property type="match status" value="1"/>
</dbReference>
<dbReference type="InterPro" id="IPR038050">
    <property type="entry name" value="Neuro_actylchol_rec"/>
</dbReference>
<keyword evidence="2" id="KW-0472">Membrane</keyword>
<dbReference type="Gene3D" id="2.70.170.10">
    <property type="entry name" value="Neurotransmitter-gated ion-channel ligand-binding domain"/>
    <property type="match status" value="1"/>
</dbReference>
<reference evidence="4 5" key="1">
    <citation type="submission" date="2018-11" db="EMBL/GenBank/DDBJ databases">
        <authorList>
            <consortium name="Pathogen Informatics"/>
        </authorList>
    </citation>
    <scope>NUCLEOTIDE SEQUENCE [LARGE SCALE GENOMIC DNA]</scope>
</reference>
<dbReference type="InterPro" id="IPR006029">
    <property type="entry name" value="Neurotrans-gated_channel_TM"/>
</dbReference>
<dbReference type="AlphaFoldDB" id="A0A183GRZ4"/>
<dbReference type="OrthoDB" id="410315at2759"/>
<keyword evidence="5" id="KW-1185">Reference proteome</keyword>
<dbReference type="Gene3D" id="1.20.58.390">
    <property type="entry name" value="Neurotransmitter-gated ion-channel transmembrane domain"/>
    <property type="match status" value="1"/>
</dbReference>
<comment type="subcellular location">
    <subcellularLocation>
        <location evidence="1">Membrane</location>
        <topology evidence="1">Multi-pass membrane protein</topology>
    </subcellularLocation>
</comment>
<dbReference type="SUPFAM" id="SSF90112">
    <property type="entry name" value="Neurotransmitter-gated ion-channel transmembrane pore"/>
    <property type="match status" value="1"/>
</dbReference>
<dbReference type="GO" id="GO:0016020">
    <property type="term" value="C:membrane"/>
    <property type="evidence" value="ECO:0007669"/>
    <property type="project" value="UniProtKB-SubCell"/>
</dbReference>
<feature type="transmembrane region" description="Helical" evidence="2">
    <location>
        <begin position="148"/>
        <end position="166"/>
    </location>
</feature>
<evidence type="ECO:0000256" key="1">
    <source>
        <dbReference type="ARBA" id="ARBA00004141"/>
    </source>
</evidence>
<dbReference type="GO" id="GO:0004888">
    <property type="term" value="F:transmembrane signaling receptor activity"/>
    <property type="evidence" value="ECO:0007669"/>
    <property type="project" value="InterPro"/>
</dbReference>
<evidence type="ECO:0000313" key="6">
    <source>
        <dbReference type="WBParaSite" id="HPBE_0002546401-mRNA-1"/>
    </source>
</evidence>
<keyword evidence="2" id="KW-0812">Transmembrane</keyword>